<accession>A0A7C4TQG3</accession>
<protein>
    <recommendedName>
        <fullName evidence="3">Glycosyltransferase RgtA/B/C/D-like domain-containing protein</fullName>
    </recommendedName>
</protein>
<dbReference type="AlphaFoldDB" id="A0A7C4TQG3"/>
<feature type="transmembrane region" description="Helical" evidence="1">
    <location>
        <begin position="394"/>
        <end position="414"/>
    </location>
</feature>
<gene>
    <name evidence="2" type="ORF">ENR63_02045</name>
</gene>
<organism evidence="2">
    <name type="scientific">candidate division WWE3 bacterium</name>
    <dbReference type="NCBI Taxonomy" id="2053526"/>
    <lineage>
        <taxon>Bacteria</taxon>
        <taxon>Katanobacteria</taxon>
    </lineage>
</organism>
<feature type="transmembrane region" description="Helical" evidence="1">
    <location>
        <begin position="224"/>
        <end position="245"/>
    </location>
</feature>
<feature type="transmembrane region" description="Helical" evidence="1">
    <location>
        <begin position="443"/>
        <end position="462"/>
    </location>
</feature>
<evidence type="ECO:0008006" key="3">
    <source>
        <dbReference type="Google" id="ProtNLM"/>
    </source>
</evidence>
<feature type="transmembrane region" description="Helical" evidence="1">
    <location>
        <begin position="420"/>
        <end position="436"/>
    </location>
</feature>
<comment type="caution">
    <text evidence="2">The sequence shown here is derived from an EMBL/GenBank/DDBJ whole genome shotgun (WGS) entry which is preliminary data.</text>
</comment>
<feature type="transmembrane region" description="Helical" evidence="1">
    <location>
        <begin position="75"/>
        <end position="97"/>
    </location>
</feature>
<feature type="transmembrane region" description="Helical" evidence="1">
    <location>
        <begin position="109"/>
        <end position="127"/>
    </location>
</feature>
<keyword evidence="1" id="KW-0812">Transmembrane</keyword>
<feature type="transmembrane region" description="Helical" evidence="1">
    <location>
        <begin position="199"/>
        <end position="218"/>
    </location>
</feature>
<dbReference type="EMBL" id="DSRT01000109">
    <property type="protein sequence ID" value="HGW29683.1"/>
    <property type="molecule type" value="Genomic_DNA"/>
</dbReference>
<evidence type="ECO:0000256" key="1">
    <source>
        <dbReference type="SAM" id="Phobius"/>
    </source>
</evidence>
<feature type="transmembrane region" description="Helical" evidence="1">
    <location>
        <begin position="288"/>
        <end position="310"/>
    </location>
</feature>
<keyword evidence="1" id="KW-1133">Transmembrane helix</keyword>
<evidence type="ECO:0000313" key="2">
    <source>
        <dbReference type="EMBL" id="HGW29683.1"/>
    </source>
</evidence>
<feature type="transmembrane region" description="Helical" evidence="1">
    <location>
        <begin position="322"/>
        <end position="341"/>
    </location>
</feature>
<reference evidence="2" key="1">
    <citation type="journal article" date="2020" name="mSystems">
        <title>Genome- and Community-Level Interaction Insights into Carbon Utilization and Element Cycling Functions of Hydrothermarchaeota in Hydrothermal Sediment.</title>
        <authorList>
            <person name="Zhou Z."/>
            <person name="Liu Y."/>
            <person name="Xu W."/>
            <person name="Pan J."/>
            <person name="Luo Z.H."/>
            <person name="Li M."/>
        </authorList>
    </citation>
    <scope>NUCLEOTIDE SEQUENCE [LARGE SCALE GENOMIC DNA]</scope>
    <source>
        <strain evidence="2">SpSt-417</strain>
    </source>
</reference>
<sequence length="629" mass="71847">MITQSLLFSSLIFIVPTVIGAFVYVLTYFRENDQKLKIDLPHTATAVGHAFVYGALIMFFQAAFLTKYVNNNFELWFMLLVAVEIILGFLGTAFALWKKRRKIDTEPKDLLIFSTLVALSLIAYGIWRWNSPITATLDWDMFMHQSAIDLIRQGKFSYDTLEISDTFKFYSYTPMFHVIVLGAQIFLKNIDVPSFWCFAQYWHFLLTIVASYTLAYAVTKKKTIGFVSALLGAFIFESFIAYTSLFLIPQTLTALNLVLFIAGEILRYSETRKIIELSTIATVSYLVLNHMVVGFAGIFIILFSIVYLRLFKNKGKVTWHRVLLLLMVAAIPVMYLVSKYIDLGFLNRGEAAFFTLNLSDKYHYMRQFYGYFLVAFLPAGLVHVFRKRPNTNEVLNALIALAVLGVVISELPYVLKFYTIGRYFVHVVIAIGIWELMEGLHKYIQGILISLVAASLIVIFTINTGNFKHGITYSGIASHLSSAEYQAALFMKKNYSRNNTIIVSDPTTMHIMEGVSGINTPGGAFTDTRTRKLLSKIYFSRDSLEMKKTILTIKDGIETNTPTRMLFVMSGRFSKWQLSSEDQKMGIVWNIWRPSGLAEADIEYIDFIDRNLDFKKVYNTSEIVVYEIE</sequence>
<feature type="transmembrane region" description="Helical" evidence="1">
    <location>
        <begin position="50"/>
        <end position="69"/>
    </location>
</feature>
<keyword evidence="1" id="KW-0472">Membrane</keyword>
<feature type="transmembrane region" description="Helical" evidence="1">
    <location>
        <begin position="6"/>
        <end position="29"/>
    </location>
</feature>
<name>A0A7C4TQG3_UNCKA</name>
<feature type="transmembrane region" description="Helical" evidence="1">
    <location>
        <begin position="368"/>
        <end position="385"/>
    </location>
</feature>
<proteinExistence type="predicted"/>